<dbReference type="SUPFAM" id="SSF52980">
    <property type="entry name" value="Restriction endonuclease-like"/>
    <property type="match status" value="1"/>
</dbReference>
<dbReference type="PANTHER" id="PTHR34107:SF1">
    <property type="entry name" value="SLL0198 PROTEIN"/>
    <property type="match status" value="1"/>
</dbReference>
<keyword evidence="3" id="KW-1185">Reference proteome</keyword>
<sequence length="221" mass="24392">MASVLVSSPPIHTLADLLAYLGDIAPDRVRFQPLPGTATEQDVLRIQAHEGRLCELVEQVLVEKAMGFRKSCLAVALGVALWQFIRPRNLGLVTGAGGPMRLAPGLVRIPDVAFISWSRLPERRMPTEPIPDLAPDLAVEVLSGSNTPGEMQRKRREYFEAGVRLVWLVDLETRTVDIYTDIDHVTTRSEADTLDGDLVLPGFTLELQELFAELDLEADAI</sequence>
<proteinExistence type="predicted"/>
<reference evidence="2 3" key="1">
    <citation type="journal article" date="2014" name="Nature">
        <title>An environmental bacterial taxon with a large and distinct metabolic repertoire.</title>
        <authorList>
            <person name="Wilson M.C."/>
            <person name="Mori T."/>
            <person name="Ruckert C."/>
            <person name="Uria A.R."/>
            <person name="Helf M.J."/>
            <person name="Takada K."/>
            <person name="Gernert C."/>
            <person name="Steffens U.A."/>
            <person name="Heycke N."/>
            <person name="Schmitt S."/>
            <person name="Rinke C."/>
            <person name="Helfrich E.J."/>
            <person name="Brachmann A.O."/>
            <person name="Gurgui C."/>
            <person name="Wakimoto T."/>
            <person name="Kracht M."/>
            <person name="Crusemann M."/>
            <person name="Hentschel U."/>
            <person name="Abe I."/>
            <person name="Matsunaga S."/>
            <person name="Kalinowski J."/>
            <person name="Takeyama H."/>
            <person name="Piel J."/>
        </authorList>
    </citation>
    <scope>NUCLEOTIDE SEQUENCE [LARGE SCALE GENOMIC DNA]</scope>
    <source>
        <strain evidence="3">TSY2</strain>
    </source>
</reference>
<evidence type="ECO:0000313" key="2">
    <source>
        <dbReference type="EMBL" id="ETX02886.1"/>
    </source>
</evidence>
<dbReference type="CDD" id="cd06260">
    <property type="entry name" value="DUF820-like"/>
    <property type="match status" value="1"/>
</dbReference>
<dbReference type="Gene3D" id="3.90.1570.10">
    <property type="entry name" value="tt1808, chain A"/>
    <property type="match status" value="1"/>
</dbReference>
<dbReference type="PANTHER" id="PTHR34107">
    <property type="entry name" value="SLL0198 PROTEIN-RELATED"/>
    <property type="match status" value="1"/>
</dbReference>
<organism evidence="2 3">
    <name type="scientific">Candidatus Entotheonella gemina</name>
    <dbReference type="NCBI Taxonomy" id="1429439"/>
    <lineage>
        <taxon>Bacteria</taxon>
        <taxon>Pseudomonadati</taxon>
        <taxon>Nitrospinota/Tectimicrobiota group</taxon>
        <taxon>Candidatus Tectimicrobiota</taxon>
        <taxon>Candidatus Entotheonellia</taxon>
        <taxon>Candidatus Entotheonellales</taxon>
        <taxon>Candidatus Entotheonellaceae</taxon>
        <taxon>Candidatus Entotheonella</taxon>
    </lineage>
</organism>
<protein>
    <recommendedName>
        <fullName evidence="1">Putative restriction endonuclease domain-containing protein</fullName>
    </recommendedName>
</protein>
<comment type="caution">
    <text evidence="2">The sequence shown here is derived from an EMBL/GenBank/DDBJ whole genome shotgun (WGS) entry which is preliminary data.</text>
</comment>
<dbReference type="InterPro" id="IPR012296">
    <property type="entry name" value="Nuclease_put_TT1808"/>
</dbReference>
<evidence type="ECO:0000259" key="1">
    <source>
        <dbReference type="Pfam" id="PF05685"/>
    </source>
</evidence>
<feature type="domain" description="Putative restriction endonuclease" evidence="1">
    <location>
        <begin position="42"/>
        <end position="207"/>
    </location>
</feature>
<name>W4LYS8_9BACT</name>
<evidence type="ECO:0000313" key="3">
    <source>
        <dbReference type="Proteomes" id="UP000019140"/>
    </source>
</evidence>
<dbReference type="InterPro" id="IPR011335">
    <property type="entry name" value="Restrct_endonuc-II-like"/>
</dbReference>
<dbReference type="InterPro" id="IPR008538">
    <property type="entry name" value="Uma2"/>
</dbReference>
<dbReference type="AlphaFoldDB" id="W4LYS8"/>
<dbReference type="EMBL" id="AZHX01001485">
    <property type="protein sequence ID" value="ETX02886.1"/>
    <property type="molecule type" value="Genomic_DNA"/>
</dbReference>
<dbReference type="Pfam" id="PF05685">
    <property type="entry name" value="Uma2"/>
    <property type="match status" value="1"/>
</dbReference>
<accession>W4LYS8</accession>
<dbReference type="HOGENOM" id="CLU_076312_3_2_7"/>
<gene>
    <name evidence="2" type="ORF">ETSY2_34615</name>
</gene>
<dbReference type="Proteomes" id="UP000019140">
    <property type="component" value="Unassembled WGS sequence"/>
</dbReference>